<dbReference type="Proteomes" id="UP000010552">
    <property type="component" value="Unassembled WGS sequence"/>
</dbReference>
<organism evidence="2 3">
    <name type="scientific">Pteropus alecto</name>
    <name type="common">Black flying fox</name>
    <dbReference type="NCBI Taxonomy" id="9402"/>
    <lineage>
        <taxon>Eukaryota</taxon>
        <taxon>Metazoa</taxon>
        <taxon>Chordata</taxon>
        <taxon>Craniata</taxon>
        <taxon>Vertebrata</taxon>
        <taxon>Euteleostomi</taxon>
        <taxon>Mammalia</taxon>
        <taxon>Eutheria</taxon>
        <taxon>Laurasiatheria</taxon>
        <taxon>Chiroptera</taxon>
        <taxon>Yinpterochiroptera</taxon>
        <taxon>Pteropodoidea</taxon>
        <taxon>Pteropodidae</taxon>
        <taxon>Pteropodinae</taxon>
        <taxon>Pteropus</taxon>
    </lineage>
</organism>
<proteinExistence type="predicted"/>
<protein>
    <submittedName>
        <fullName evidence="2">Autism susceptibility protein 2 protein</fullName>
    </submittedName>
</protein>
<evidence type="ECO:0000256" key="1">
    <source>
        <dbReference type="SAM" id="MobiDB-lite"/>
    </source>
</evidence>
<dbReference type="EMBL" id="KB030994">
    <property type="protein sequence ID" value="ELK06835.1"/>
    <property type="molecule type" value="Genomic_DNA"/>
</dbReference>
<accession>L5K5N1</accession>
<evidence type="ECO:0000313" key="2">
    <source>
        <dbReference type="EMBL" id="ELK06835.1"/>
    </source>
</evidence>
<dbReference type="AlphaFoldDB" id="L5K5N1"/>
<sequence>MGLADLGKDIKEYRKDVALKPQERVEKRQTPLTKKKREALTNGLSFHSKKSRLSHPHHYSSDRENDRNLCQHLGKRKKMPKGLRQTQSGMKEEGLGPIKGDAPVVFVTPISCLLVRDNVRKTIIPSGEKLQCNHHFSPQALSPKRAIGASRHYEERDEDGVFDWALTVDDVLDSPMAASSCRIVICYLIFRIVS</sequence>
<feature type="compositionally biased region" description="Basic and acidic residues" evidence="1">
    <location>
        <begin position="59"/>
        <end position="69"/>
    </location>
</feature>
<feature type="compositionally biased region" description="Basic residues" evidence="1">
    <location>
        <begin position="47"/>
        <end position="58"/>
    </location>
</feature>
<reference evidence="3" key="1">
    <citation type="journal article" date="2013" name="Science">
        <title>Comparative analysis of bat genomes provides insight into the evolution of flight and immunity.</title>
        <authorList>
            <person name="Zhang G."/>
            <person name="Cowled C."/>
            <person name="Shi Z."/>
            <person name="Huang Z."/>
            <person name="Bishop-Lilly K.A."/>
            <person name="Fang X."/>
            <person name="Wynne J.W."/>
            <person name="Xiong Z."/>
            <person name="Baker M.L."/>
            <person name="Zhao W."/>
            <person name="Tachedjian M."/>
            <person name="Zhu Y."/>
            <person name="Zhou P."/>
            <person name="Jiang X."/>
            <person name="Ng J."/>
            <person name="Yang L."/>
            <person name="Wu L."/>
            <person name="Xiao J."/>
            <person name="Feng Y."/>
            <person name="Chen Y."/>
            <person name="Sun X."/>
            <person name="Zhang Y."/>
            <person name="Marsh G.A."/>
            <person name="Crameri G."/>
            <person name="Broder C.C."/>
            <person name="Frey K.G."/>
            <person name="Wang L.F."/>
            <person name="Wang J."/>
        </authorList>
    </citation>
    <scope>NUCLEOTIDE SEQUENCE [LARGE SCALE GENOMIC DNA]</scope>
</reference>
<dbReference type="eggNOG" id="ENOG502TC9V">
    <property type="taxonomic scope" value="Eukaryota"/>
</dbReference>
<gene>
    <name evidence="2" type="ORF">PAL_GLEAN10011972</name>
</gene>
<dbReference type="InParanoid" id="L5K5N1"/>
<feature type="region of interest" description="Disordered" evidence="1">
    <location>
        <begin position="21"/>
        <end position="95"/>
    </location>
</feature>
<name>L5K5N1_PTEAL</name>
<dbReference type="STRING" id="9402.L5K5N1"/>
<keyword evidence="3" id="KW-1185">Reference proteome</keyword>
<evidence type="ECO:0000313" key="3">
    <source>
        <dbReference type="Proteomes" id="UP000010552"/>
    </source>
</evidence>